<dbReference type="Proteomes" id="UP000565441">
    <property type="component" value="Unassembled WGS sequence"/>
</dbReference>
<sequence length="493" mass="55594">MSWPVETCGEDSPPTKALVFQKTIYRPPRLRYRASRFKRRYSVQPLHTHDYDEYFPCSDDKPEDESLTKSEESCQYDTAGPNGAVIASNARPPRVVLLDLPTEILEHIAASLRDPVPVLEAASRYIHDRYSDFSWARFVLSVFSKVCSTLRGTVERILYRDVQLDFTGWKGRKHTKWPAASLALLLRTLESRPELGRFICTAALDYPLSSKSEALDRGLRRFLELSPNIKTLFLGQCPLVLWDVPMLKTVTFATTFAPGILPSILSHFPSLQNLYLRDCQIMSFSLNLPHHRLKMIRLDSNHEHAAAHISRALILCSGSVLHLDIRFMGGLLYPAPNFTPRVRNLGMAPSIRLHSLRLDNISVFSHLDSAFIQVLQSLPALKRLHVSHHSCFSPNAFTELPSTLIKLTASDYYGYWERRPVDAESEGKSSAFMAALAISISMSTRKISHVVASPGGGAHHSLGHIQRACELENVKYKEVEGIEAFIEVNFLKL</sequence>
<evidence type="ECO:0000313" key="2">
    <source>
        <dbReference type="Proteomes" id="UP000565441"/>
    </source>
</evidence>
<gene>
    <name evidence="1" type="ORF">D9615_001989</name>
</gene>
<proteinExistence type="predicted"/>
<reference evidence="1 2" key="1">
    <citation type="journal article" date="2020" name="ISME J.">
        <title>Uncovering the hidden diversity of litter-decomposition mechanisms in mushroom-forming fungi.</title>
        <authorList>
            <person name="Floudas D."/>
            <person name="Bentzer J."/>
            <person name="Ahren D."/>
            <person name="Johansson T."/>
            <person name="Persson P."/>
            <person name="Tunlid A."/>
        </authorList>
    </citation>
    <scope>NUCLEOTIDE SEQUENCE [LARGE SCALE GENOMIC DNA]</scope>
    <source>
        <strain evidence="1 2">CBS 661.87</strain>
    </source>
</reference>
<dbReference type="OrthoDB" id="3360340at2759"/>
<comment type="caution">
    <text evidence="1">The sequence shown here is derived from an EMBL/GenBank/DDBJ whole genome shotgun (WGS) entry which is preliminary data.</text>
</comment>
<accession>A0A8H5HNZ9</accession>
<protein>
    <submittedName>
        <fullName evidence="1">Uncharacterized protein</fullName>
    </submittedName>
</protein>
<name>A0A8H5HNZ9_9AGAR</name>
<dbReference type="EMBL" id="JAACJP010000002">
    <property type="protein sequence ID" value="KAF5386847.1"/>
    <property type="molecule type" value="Genomic_DNA"/>
</dbReference>
<dbReference type="AlphaFoldDB" id="A0A8H5HNZ9"/>
<dbReference type="SUPFAM" id="SSF52047">
    <property type="entry name" value="RNI-like"/>
    <property type="match status" value="1"/>
</dbReference>
<organism evidence="1 2">
    <name type="scientific">Tricholomella constricta</name>
    <dbReference type="NCBI Taxonomy" id="117010"/>
    <lineage>
        <taxon>Eukaryota</taxon>
        <taxon>Fungi</taxon>
        <taxon>Dikarya</taxon>
        <taxon>Basidiomycota</taxon>
        <taxon>Agaricomycotina</taxon>
        <taxon>Agaricomycetes</taxon>
        <taxon>Agaricomycetidae</taxon>
        <taxon>Agaricales</taxon>
        <taxon>Tricholomatineae</taxon>
        <taxon>Lyophyllaceae</taxon>
        <taxon>Tricholomella</taxon>
    </lineage>
</organism>
<evidence type="ECO:0000313" key="1">
    <source>
        <dbReference type="EMBL" id="KAF5386847.1"/>
    </source>
</evidence>
<keyword evidence="2" id="KW-1185">Reference proteome</keyword>
<dbReference type="Gene3D" id="3.80.10.10">
    <property type="entry name" value="Ribonuclease Inhibitor"/>
    <property type="match status" value="1"/>
</dbReference>
<dbReference type="InterPro" id="IPR032675">
    <property type="entry name" value="LRR_dom_sf"/>
</dbReference>